<protein>
    <submittedName>
        <fullName evidence="1">Uncharacterized protein</fullName>
    </submittedName>
</protein>
<accession>A0A975BIF1</accession>
<dbReference type="AlphaFoldDB" id="A0A975BIF1"/>
<dbReference type="Proteomes" id="UP000663722">
    <property type="component" value="Chromosome"/>
</dbReference>
<sequence>MSQKKQNNLIRRLCGGLNKRFAGRSCNNYERSTTQCRLLRKHRMNEFWEKCRGEPFTMMYDTVTKITNTFRLKKMSADHSRSHFLQTFAKFFSRGLQFARFFPCSRFAGAGFTGLPRLSAFSLSARSSRLANGVSVRLRNSLTSRNPGTPPRPAL</sequence>
<evidence type="ECO:0000313" key="2">
    <source>
        <dbReference type="Proteomes" id="UP000663722"/>
    </source>
</evidence>
<dbReference type="EMBL" id="CP061800">
    <property type="protein sequence ID" value="QTA86269.1"/>
    <property type="molecule type" value="Genomic_DNA"/>
</dbReference>
<dbReference type="KEGG" id="dmm:dnm_022900"/>
<reference evidence="1" key="1">
    <citation type="journal article" date="2021" name="Microb. Physiol.">
        <title>Proteogenomic Insights into the Physiology of Marine, Sulfate-Reducing, Filamentous Desulfonema limicola and Desulfonema magnum.</title>
        <authorList>
            <person name="Schnaars V."/>
            <person name="Wohlbrand L."/>
            <person name="Scheve S."/>
            <person name="Hinrichs C."/>
            <person name="Reinhardt R."/>
            <person name="Rabus R."/>
        </authorList>
    </citation>
    <scope>NUCLEOTIDE SEQUENCE</scope>
    <source>
        <strain evidence="1">4be13</strain>
    </source>
</reference>
<evidence type="ECO:0000313" key="1">
    <source>
        <dbReference type="EMBL" id="QTA86269.1"/>
    </source>
</evidence>
<gene>
    <name evidence="1" type="ORF">dnm_022900</name>
</gene>
<keyword evidence="2" id="KW-1185">Reference proteome</keyword>
<name>A0A975BIF1_9BACT</name>
<proteinExistence type="predicted"/>
<organism evidence="1 2">
    <name type="scientific">Desulfonema magnum</name>
    <dbReference type="NCBI Taxonomy" id="45655"/>
    <lineage>
        <taxon>Bacteria</taxon>
        <taxon>Pseudomonadati</taxon>
        <taxon>Thermodesulfobacteriota</taxon>
        <taxon>Desulfobacteria</taxon>
        <taxon>Desulfobacterales</taxon>
        <taxon>Desulfococcaceae</taxon>
        <taxon>Desulfonema</taxon>
    </lineage>
</organism>